<name>A0A8R7P9R2_TRIUA</name>
<dbReference type="GO" id="GO:0043130">
    <property type="term" value="F:ubiquitin binding"/>
    <property type="evidence" value="ECO:0007669"/>
    <property type="project" value="TreeGrafter"/>
</dbReference>
<dbReference type="GeneID" id="125540846"/>
<evidence type="ECO:0000313" key="3">
    <source>
        <dbReference type="Proteomes" id="UP000015106"/>
    </source>
</evidence>
<sequence>MGPKRKLDDLAQPSSAGSSGDHGGGGGGGGGGDDRPTKAPRLSPSPPPPPPPAQSPSRDQTALPTSPPPLQPPGSPPPPADKDPVELEEGELEDDADSREEEEDDQDSDEELGGSLPELALGTQDYLSLRETSSQLLDGHRTYLKPQKDCRVLIGGFRCPDALPTALGSEEQLSELVRECPDNSIIQEKMKILSKHYVLFRRTRQDGSCFYRAFLFSYMEILGQMQDKQAEVTRLMECFEMYTDRFSRLKWDEAYFLNPEKYFSSVVSELNEVLNVIAAGCTSEWLYQRSLQESFSGRIISFLRLLTETEIRTEEFYKQSIPKNVNVLQFCWKTVRSLDAEATTTQMRALTYTLGIPLRVEVVDKSSTGQVVLVKRLDFFHQSDLNKGPLHLTRSYLSSSTAPKLLEEGSNDADLLSSDGAPLLTLLCRRGHCDILYRK</sequence>
<dbReference type="EnsemblPlants" id="TuG1812G0200000762.01.T01">
    <property type="protein sequence ID" value="TuG1812G0200000762.01.T01"/>
    <property type="gene ID" value="TuG1812G0200000762.01"/>
</dbReference>
<feature type="compositionally biased region" description="Pro residues" evidence="1">
    <location>
        <begin position="43"/>
        <end position="54"/>
    </location>
</feature>
<proteinExistence type="predicted"/>
<dbReference type="Pfam" id="PF10275">
    <property type="entry name" value="Peptidase_C65"/>
    <property type="match status" value="1"/>
</dbReference>
<dbReference type="PANTHER" id="PTHR12931">
    <property type="entry name" value="UBIQUITIN THIOLESTERASE PROTEIN OTUB"/>
    <property type="match status" value="1"/>
</dbReference>
<reference evidence="3" key="1">
    <citation type="journal article" date="2013" name="Nature">
        <title>Draft genome of the wheat A-genome progenitor Triticum urartu.</title>
        <authorList>
            <person name="Ling H.Q."/>
            <person name="Zhao S."/>
            <person name="Liu D."/>
            <person name="Wang J."/>
            <person name="Sun H."/>
            <person name="Zhang C."/>
            <person name="Fan H."/>
            <person name="Li D."/>
            <person name="Dong L."/>
            <person name="Tao Y."/>
            <person name="Gao C."/>
            <person name="Wu H."/>
            <person name="Li Y."/>
            <person name="Cui Y."/>
            <person name="Guo X."/>
            <person name="Zheng S."/>
            <person name="Wang B."/>
            <person name="Yu K."/>
            <person name="Liang Q."/>
            <person name="Yang W."/>
            <person name="Lou X."/>
            <person name="Chen J."/>
            <person name="Feng M."/>
            <person name="Jian J."/>
            <person name="Zhang X."/>
            <person name="Luo G."/>
            <person name="Jiang Y."/>
            <person name="Liu J."/>
            <person name="Wang Z."/>
            <person name="Sha Y."/>
            <person name="Zhang B."/>
            <person name="Wu H."/>
            <person name="Tang D."/>
            <person name="Shen Q."/>
            <person name="Xue P."/>
            <person name="Zou S."/>
            <person name="Wang X."/>
            <person name="Liu X."/>
            <person name="Wang F."/>
            <person name="Yang Y."/>
            <person name="An X."/>
            <person name="Dong Z."/>
            <person name="Zhang K."/>
            <person name="Zhang X."/>
            <person name="Luo M.C."/>
            <person name="Dvorak J."/>
            <person name="Tong Y."/>
            <person name="Wang J."/>
            <person name="Yang H."/>
            <person name="Li Z."/>
            <person name="Wang D."/>
            <person name="Zhang A."/>
            <person name="Wang J."/>
        </authorList>
    </citation>
    <scope>NUCLEOTIDE SEQUENCE</scope>
    <source>
        <strain evidence="3">cv. G1812</strain>
    </source>
</reference>
<evidence type="ECO:0008006" key="4">
    <source>
        <dbReference type="Google" id="ProtNLM"/>
    </source>
</evidence>
<dbReference type="GO" id="GO:0071108">
    <property type="term" value="P:protein K48-linked deubiquitination"/>
    <property type="evidence" value="ECO:0007669"/>
    <property type="project" value="TreeGrafter"/>
</dbReference>
<accession>A0A8R7P9R2</accession>
<protein>
    <recommendedName>
        <fullName evidence="4">Ubiquitinyl hydrolase 1</fullName>
    </recommendedName>
</protein>
<dbReference type="CDD" id="cd22749">
    <property type="entry name" value="Otubain_C65"/>
    <property type="match status" value="1"/>
</dbReference>
<dbReference type="PANTHER" id="PTHR12931:SF18">
    <property type="entry name" value="UBIQUITIN THIOESTERASE OTUBAIN-LIKE"/>
    <property type="match status" value="1"/>
</dbReference>
<dbReference type="OrthoDB" id="650133at2759"/>
<dbReference type="Proteomes" id="UP000015106">
    <property type="component" value="Chromosome 2"/>
</dbReference>
<dbReference type="Gramene" id="TuG1812G0200000762.01.T01">
    <property type="protein sequence ID" value="TuG1812G0200000762.01.T01"/>
    <property type="gene ID" value="TuG1812G0200000762.01"/>
</dbReference>
<feature type="region of interest" description="Disordered" evidence="1">
    <location>
        <begin position="1"/>
        <end position="118"/>
    </location>
</feature>
<dbReference type="RefSeq" id="XP_048560346.1">
    <property type="nucleotide sequence ID" value="XM_048704389.1"/>
</dbReference>
<evidence type="ECO:0000313" key="2">
    <source>
        <dbReference type="EnsemblPlants" id="TuG1812G0200000762.01.T01"/>
    </source>
</evidence>
<feature type="compositionally biased region" description="Low complexity" evidence="1">
    <location>
        <begin position="55"/>
        <end position="64"/>
    </location>
</feature>
<dbReference type="Gene3D" id="1.20.1300.20">
    <property type="entry name" value="Peptidase C65 Otubain, subdomain 2"/>
    <property type="match status" value="1"/>
</dbReference>
<dbReference type="GO" id="GO:0004843">
    <property type="term" value="F:cysteine-type deubiquitinase activity"/>
    <property type="evidence" value="ECO:0007669"/>
    <property type="project" value="TreeGrafter"/>
</dbReference>
<feature type="compositionally biased region" description="Pro residues" evidence="1">
    <location>
        <begin position="65"/>
        <end position="79"/>
    </location>
</feature>
<dbReference type="KEGG" id="tua:125540846"/>
<keyword evidence="3" id="KW-1185">Reference proteome</keyword>
<dbReference type="AlphaFoldDB" id="A0A8R7P9R2"/>
<dbReference type="SUPFAM" id="SSF54001">
    <property type="entry name" value="Cysteine proteinases"/>
    <property type="match status" value="1"/>
</dbReference>
<dbReference type="InterPro" id="IPR019400">
    <property type="entry name" value="Peptidase_C65_otubain"/>
</dbReference>
<feature type="compositionally biased region" description="Acidic residues" evidence="1">
    <location>
        <begin position="86"/>
        <end position="112"/>
    </location>
</feature>
<organism evidence="2 3">
    <name type="scientific">Triticum urartu</name>
    <name type="common">Red wild einkorn</name>
    <name type="synonym">Crithodium urartu</name>
    <dbReference type="NCBI Taxonomy" id="4572"/>
    <lineage>
        <taxon>Eukaryota</taxon>
        <taxon>Viridiplantae</taxon>
        <taxon>Streptophyta</taxon>
        <taxon>Embryophyta</taxon>
        <taxon>Tracheophyta</taxon>
        <taxon>Spermatophyta</taxon>
        <taxon>Magnoliopsida</taxon>
        <taxon>Liliopsida</taxon>
        <taxon>Poales</taxon>
        <taxon>Poaceae</taxon>
        <taxon>BOP clade</taxon>
        <taxon>Pooideae</taxon>
        <taxon>Triticodae</taxon>
        <taxon>Triticeae</taxon>
        <taxon>Triticinae</taxon>
        <taxon>Triticum</taxon>
    </lineage>
</organism>
<dbReference type="InterPro" id="IPR042467">
    <property type="entry name" value="Peptidase_C65_otubain_sub2"/>
</dbReference>
<evidence type="ECO:0000256" key="1">
    <source>
        <dbReference type="SAM" id="MobiDB-lite"/>
    </source>
</evidence>
<feature type="compositionally biased region" description="Gly residues" evidence="1">
    <location>
        <begin position="20"/>
        <end position="31"/>
    </location>
</feature>
<dbReference type="GO" id="GO:0005634">
    <property type="term" value="C:nucleus"/>
    <property type="evidence" value="ECO:0007669"/>
    <property type="project" value="TreeGrafter"/>
</dbReference>
<reference evidence="2" key="3">
    <citation type="submission" date="2022-06" db="UniProtKB">
        <authorList>
            <consortium name="EnsemblPlants"/>
        </authorList>
    </citation>
    <scope>IDENTIFICATION</scope>
</reference>
<reference evidence="2" key="2">
    <citation type="submission" date="2018-03" db="EMBL/GenBank/DDBJ databases">
        <title>The Triticum urartu genome reveals the dynamic nature of wheat genome evolution.</title>
        <authorList>
            <person name="Ling H."/>
            <person name="Ma B."/>
            <person name="Shi X."/>
            <person name="Liu H."/>
            <person name="Dong L."/>
            <person name="Sun H."/>
            <person name="Cao Y."/>
            <person name="Gao Q."/>
            <person name="Zheng S."/>
            <person name="Li Y."/>
            <person name="Yu Y."/>
            <person name="Du H."/>
            <person name="Qi M."/>
            <person name="Li Y."/>
            <person name="Yu H."/>
            <person name="Cui Y."/>
            <person name="Wang N."/>
            <person name="Chen C."/>
            <person name="Wu H."/>
            <person name="Zhao Y."/>
            <person name="Zhang J."/>
            <person name="Li Y."/>
            <person name="Zhou W."/>
            <person name="Zhang B."/>
            <person name="Hu W."/>
            <person name="Eijk M."/>
            <person name="Tang J."/>
            <person name="Witsenboer H."/>
            <person name="Zhao S."/>
            <person name="Li Z."/>
            <person name="Zhang A."/>
            <person name="Wang D."/>
            <person name="Liang C."/>
        </authorList>
    </citation>
    <scope>NUCLEOTIDE SEQUENCE [LARGE SCALE GENOMIC DNA]</scope>
    <source>
        <strain evidence="2">cv. G1812</strain>
    </source>
</reference>
<dbReference type="InterPro" id="IPR038765">
    <property type="entry name" value="Papain-like_cys_pep_sf"/>
</dbReference>
<gene>
    <name evidence="2" type="primary">LOC125540846</name>
</gene>